<name>A0A369B833_9BACL</name>
<organism evidence="2 3">
    <name type="scientific">Fontibacillus phaseoli</name>
    <dbReference type="NCBI Taxonomy" id="1416533"/>
    <lineage>
        <taxon>Bacteria</taxon>
        <taxon>Bacillati</taxon>
        <taxon>Bacillota</taxon>
        <taxon>Bacilli</taxon>
        <taxon>Bacillales</taxon>
        <taxon>Paenibacillaceae</taxon>
        <taxon>Fontibacillus</taxon>
    </lineage>
</organism>
<evidence type="ECO:0000313" key="3">
    <source>
        <dbReference type="Proteomes" id="UP000253090"/>
    </source>
</evidence>
<keyword evidence="1" id="KW-0812">Transmembrane</keyword>
<dbReference type="AlphaFoldDB" id="A0A369B833"/>
<dbReference type="RefSeq" id="WP_181873197.1">
    <property type="nucleotide sequence ID" value="NZ_QPJW01000008.1"/>
</dbReference>
<dbReference type="EMBL" id="QPJW01000008">
    <property type="protein sequence ID" value="RCX17683.1"/>
    <property type="molecule type" value="Genomic_DNA"/>
</dbReference>
<sequence>MQIENDGGVSVNNKLLKNLVFGVVLLIAVLIVKKLWLPDGILGIFK</sequence>
<accession>A0A369B833</accession>
<reference evidence="2 3" key="1">
    <citation type="submission" date="2018-07" db="EMBL/GenBank/DDBJ databases">
        <title>Genomic Encyclopedia of Type Strains, Phase III (KMG-III): the genomes of soil and plant-associated and newly described type strains.</title>
        <authorList>
            <person name="Whitman W."/>
        </authorList>
    </citation>
    <scope>NUCLEOTIDE SEQUENCE [LARGE SCALE GENOMIC DNA]</scope>
    <source>
        <strain evidence="2 3">CECT 8333</strain>
    </source>
</reference>
<keyword evidence="3" id="KW-1185">Reference proteome</keyword>
<evidence type="ECO:0000256" key="1">
    <source>
        <dbReference type="SAM" id="Phobius"/>
    </source>
</evidence>
<dbReference type="Proteomes" id="UP000253090">
    <property type="component" value="Unassembled WGS sequence"/>
</dbReference>
<protein>
    <submittedName>
        <fullName evidence="2">Uncharacterized protein</fullName>
    </submittedName>
</protein>
<keyword evidence="1" id="KW-1133">Transmembrane helix</keyword>
<feature type="transmembrane region" description="Helical" evidence="1">
    <location>
        <begin position="19"/>
        <end position="37"/>
    </location>
</feature>
<evidence type="ECO:0000313" key="2">
    <source>
        <dbReference type="EMBL" id="RCX17683.1"/>
    </source>
</evidence>
<keyword evidence="1" id="KW-0472">Membrane</keyword>
<gene>
    <name evidence="2" type="ORF">DFP94_10842</name>
</gene>
<proteinExistence type="predicted"/>
<comment type="caution">
    <text evidence="2">The sequence shown here is derived from an EMBL/GenBank/DDBJ whole genome shotgun (WGS) entry which is preliminary data.</text>
</comment>